<evidence type="ECO:0000259" key="5">
    <source>
        <dbReference type="PROSITE" id="PS50070"/>
    </source>
</evidence>
<sequence length="315" mass="35175">MNALSSSLHEAEDMCYSVEDKGKTYAGDVNFTRDFQPCLPWNKMTSCPVHSFNADVFNTVLDGNQCRNPDDKLRPWCYTKKRGCRWNYCDVCLKGRLYDTRLDCYITNSAVDCPIHKCAKTCSDVIPRQDAQLKVAEIHCESPKASLPLTKLEVPADVTRFPVGSVVQHICTNKQAVVKLSFCLTNSQWSPPAGVCTTEDKHCVDSWDKCAELIKKNPDFGYFYSKMAKAQCAYTCGHCASNAKYGTETYLRVYYDYKGLDHGDVRGFGADGNADDSGGSGSGGGKSHDDDYDVNNSFVVMMILIIFRVPKLILW</sequence>
<feature type="domain" description="Sushi" evidence="6">
    <location>
        <begin position="138"/>
        <end position="198"/>
    </location>
</feature>
<feature type="disulfide bond" evidence="3">
    <location>
        <begin position="38"/>
        <end position="77"/>
    </location>
</feature>
<organism evidence="7 8">
    <name type="scientific">Elysia marginata</name>
    <dbReference type="NCBI Taxonomy" id="1093978"/>
    <lineage>
        <taxon>Eukaryota</taxon>
        <taxon>Metazoa</taxon>
        <taxon>Spiralia</taxon>
        <taxon>Lophotrochozoa</taxon>
        <taxon>Mollusca</taxon>
        <taxon>Gastropoda</taxon>
        <taxon>Heterobranchia</taxon>
        <taxon>Euthyneura</taxon>
        <taxon>Panpulmonata</taxon>
        <taxon>Sacoglossa</taxon>
        <taxon>Placobranchoidea</taxon>
        <taxon>Plakobranchidae</taxon>
        <taxon>Elysia</taxon>
    </lineage>
</organism>
<evidence type="ECO:0000313" key="8">
    <source>
        <dbReference type="Proteomes" id="UP000762676"/>
    </source>
</evidence>
<dbReference type="PRINTS" id="PR00018">
    <property type="entry name" value="KRINGLE"/>
</dbReference>
<accession>A0AAV4JN28</accession>
<dbReference type="Gene3D" id="2.40.20.10">
    <property type="entry name" value="Plasminogen Kringle 4"/>
    <property type="match status" value="1"/>
</dbReference>
<dbReference type="AlphaFoldDB" id="A0AAV4JN28"/>
<dbReference type="PROSITE" id="PS50070">
    <property type="entry name" value="KRINGLE_2"/>
    <property type="match status" value="1"/>
</dbReference>
<evidence type="ECO:0000256" key="3">
    <source>
        <dbReference type="PROSITE-ProRule" id="PRU00121"/>
    </source>
</evidence>
<dbReference type="InterPro" id="IPR000001">
    <property type="entry name" value="Kringle"/>
</dbReference>
<protein>
    <submittedName>
        <fullName evidence="7">Metalloendopeptidase</fullName>
    </submittedName>
</protein>
<keyword evidence="8" id="KW-1185">Reference proteome</keyword>
<dbReference type="InterPro" id="IPR000436">
    <property type="entry name" value="Sushi_SCR_CCP_dom"/>
</dbReference>
<dbReference type="InterPro" id="IPR013806">
    <property type="entry name" value="Kringle-like"/>
</dbReference>
<proteinExistence type="predicted"/>
<evidence type="ECO:0000313" key="7">
    <source>
        <dbReference type="EMBL" id="GFS24198.1"/>
    </source>
</evidence>
<gene>
    <name evidence="7" type="ORF">ElyMa_001657600</name>
</gene>
<feature type="disulfide bond" evidence="3">
    <location>
        <begin position="66"/>
        <end position="89"/>
    </location>
</feature>
<dbReference type="Pfam" id="PF00051">
    <property type="entry name" value="Kringle"/>
    <property type="match status" value="1"/>
</dbReference>
<keyword evidence="4" id="KW-0768">Sushi</keyword>
<dbReference type="Proteomes" id="UP000762676">
    <property type="component" value="Unassembled WGS sequence"/>
</dbReference>
<feature type="domain" description="Kringle" evidence="5">
    <location>
        <begin position="16"/>
        <end position="91"/>
    </location>
</feature>
<dbReference type="PROSITE" id="PS50923">
    <property type="entry name" value="SUSHI"/>
    <property type="match status" value="1"/>
</dbReference>
<dbReference type="InterPro" id="IPR035976">
    <property type="entry name" value="Sushi/SCR/CCP_sf"/>
</dbReference>
<dbReference type="PANTHER" id="PTHR24261">
    <property type="entry name" value="PLASMINOGEN-RELATED"/>
    <property type="match status" value="1"/>
</dbReference>
<reference evidence="7 8" key="1">
    <citation type="journal article" date="2021" name="Elife">
        <title>Chloroplast acquisition without the gene transfer in kleptoplastic sea slugs, Plakobranchus ocellatus.</title>
        <authorList>
            <person name="Maeda T."/>
            <person name="Takahashi S."/>
            <person name="Yoshida T."/>
            <person name="Shimamura S."/>
            <person name="Takaki Y."/>
            <person name="Nagai Y."/>
            <person name="Toyoda A."/>
            <person name="Suzuki Y."/>
            <person name="Arimoto A."/>
            <person name="Ishii H."/>
            <person name="Satoh N."/>
            <person name="Nishiyama T."/>
            <person name="Hasebe M."/>
            <person name="Maruyama T."/>
            <person name="Minagawa J."/>
            <person name="Obokata J."/>
            <person name="Shigenobu S."/>
        </authorList>
    </citation>
    <scope>NUCLEOTIDE SEQUENCE [LARGE SCALE GENOMIC DNA]</scope>
</reference>
<feature type="disulfide bond" evidence="4">
    <location>
        <begin position="140"/>
        <end position="183"/>
    </location>
</feature>
<dbReference type="InterPro" id="IPR050759">
    <property type="entry name" value="Serine_protease_kringle"/>
</dbReference>
<keyword evidence="2 3" id="KW-1015">Disulfide bond</keyword>
<dbReference type="SMART" id="SM00130">
    <property type="entry name" value="KR"/>
    <property type="match status" value="1"/>
</dbReference>
<dbReference type="SUPFAM" id="SSF57440">
    <property type="entry name" value="Kringle-like"/>
    <property type="match status" value="1"/>
</dbReference>
<comment type="caution">
    <text evidence="7">The sequence shown here is derived from an EMBL/GenBank/DDBJ whole genome shotgun (WGS) entry which is preliminary data.</text>
</comment>
<dbReference type="EMBL" id="BMAT01003373">
    <property type="protein sequence ID" value="GFS24198.1"/>
    <property type="molecule type" value="Genomic_DNA"/>
</dbReference>
<comment type="caution">
    <text evidence="3">Lacks conserved residue(s) required for the propagation of feature annotation.</text>
</comment>
<dbReference type="PANTHER" id="PTHR24261:SF7">
    <property type="entry name" value="KRINGLE DOMAIN-CONTAINING PROTEIN"/>
    <property type="match status" value="1"/>
</dbReference>
<evidence type="ECO:0000256" key="2">
    <source>
        <dbReference type="ARBA" id="ARBA00023157"/>
    </source>
</evidence>
<dbReference type="SUPFAM" id="SSF57535">
    <property type="entry name" value="Complement control module/SCR domain"/>
    <property type="match status" value="1"/>
</dbReference>
<keyword evidence="1 3" id="KW-0420">Kringle</keyword>
<dbReference type="InterPro" id="IPR038178">
    <property type="entry name" value="Kringle_sf"/>
</dbReference>
<evidence type="ECO:0000256" key="1">
    <source>
        <dbReference type="ARBA" id="ARBA00022572"/>
    </source>
</evidence>
<evidence type="ECO:0000259" key="6">
    <source>
        <dbReference type="PROSITE" id="PS50923"/>
    </source>
</evidence>
<evidence type="ECO:0000256" key="4">
    <source>
        <dbReference type="PROSITE-ProRule" id="PRU00302"/>
    </source>
</evidence>
<name>A0AAV4JN28_9GAST</name>